<dbReference type="GeneID" id="34448407"/>
<organism evidence="5 6">
    <name type="scientific">Aspergillus bombycis</name>
    <dbReference type="NCBI Taxonomy" id="109264"/>
    <lineage>
        <taxon>Eukaryota</taxon>
        <taxon>Fungi</taxon>
        <taxon>Dikarya</taxon>
        <taxon>Ascomycota</taxon>
        <taxon>Pezizomycotina</taxon>
        <taxon>Eurotiomycetes</taxon>
        <taxon>Eurotiomycetidae</taxon>
        <taxon>Eurotiales</taxon>
        <taxon>Aspergillaceae</taxon>
        <taxon>Aspergillus</taxon>
    </lineage>
</organism>
<gene>
    <name evidence="5" type="ORF">ABOM_005017</name>
</gene>
<keyword evidence="6" id="KW-1185">Reference proteome</keyword>
<dbReference type="Proteomes" id="UP000179179">
    <property type="component" value="Unassembled WGS sequence"/>
</dbReference>
<comment type="similarity">
    <text evidence="1">Belongs to the amidase family.</text>
</comment>
<dbReference type="PANTHER" id="PTHR46072">
    <property type="entry name" value="AMIDASE-RELATED-RELATED"/>
    <property type="match status" value="1"/>
</dbReference>
<dbReference type="EMBL" id="LYCR01000028">
    <property type="protein sequence ID" value="OGM46849.1"/>
    <property type="molecule type" value="Genomic_DNA"/>
</dbReference>
<reference evidence="5 6" key="1">
    <citation type="journal article" date="2016" name="Genome Biol. Evol.">
        <title>Draft genome sequence of an aflatoxigenic Aspergillus species, A. bombycis.</title>
        <authorList>
            <person name="Moore G.G."/>
            <person name="Mack B.M."/>
            <person name="Beltz S.B."/>
            <person name="Gilbert M.K."/>
        </authorList>
    </citation>
    <scope>NUCLEOTIDE SEQUENCE [LARGE SCALE GENOMIC DNA]</scope>
    <source>
        <strain evidence="6">NRRL 26010</strain>
    </source>
</reference>
<evidence type="ECO:0000256" key="3">
    <source>
        <dbReference type="SAM" id="MobiDB-lite"/>
    </source>
</evidence>
<feature type="compositionally biased region" description="Polar residues" evidence="3">
    <location>
        <begin position="1"/>
        <end position="21"/>
    </location>
</feature>
<dbReference type="STRING" id="109264.A0A1F8A632"/>
<dbReference type="GO" id="GO:0016787">
    <property type="term" value="F:hydrolase activity"/>
    <property type="evidence" value="ECO:0007669"/>
    <property type="project" value="UniProtKB-KW"/>
</dbReference>
<dbReference type="InterPro" id="IPR023631">
    <property type="entry name" value="Amidase_dom"/>
</dbReference>
<name>A0A1F8A632_9EURO</name>
<evidence type="ECO:0000259" key="4">
    <source>
        <dbReference type="Pfam" id="PF01425"/>
    </source>
</evidence>
<keyword evidence="2" id="KW-0378">Hydrolase</keyword>
<dbReference type="Gene3D" id="3.90.1300.10">
    <property type="entry name" value="Amidase signature (AS) domain"/>
    <property type="match status" value="1"/>
</dbReference>
<dbReference type="AlphaFoldDB" id="A0A1F8A632"/>
<feature type="region of interest" description="Disordered" evidence="3">
    <location>
        <begin position="1"/>
        <end position="26"/>
    </location>
</feature>
<accession>A0A1F8A632</accession>
<comment type="caution">
    <text evidence="5">The sequence shown here is derived from an EMBL/GenBank/DDBJ whole genome shotgun (WGS) entry which is preliminary data.</text>
</comment>
<feature type="domain" description="Amidase" evidence="4">
    <location>
        <begin position="1"/>
        <end position="154"/>
    </location>
</feature>
<evidence type="ECO:0000256" key="2">
    <source>
        <dbReference type="ARBA" id="ARBA00022801"/>
    </source>
</evidence>
<proteinExistence type="inferred from homology"/>
<evidence type="ECO:0000313" key="5">
    <source>
        <dbReference type="EMBL" id="OGM46849.1"/>
    </source>
</evidence>
<dbReference type="SUPFAM" id="SSF75304">
    <property type="entry name" value="Amidase signature (AS) enzymes"/>
    <property type="match status" value="1"/>
</dbReference>
<evidence type="ECO:0000313" key="6">
    <source>
        <dbReference type="Proteomes" id="UP000179179"/>
    </source>
</evidence>
<dbReference type="Pfam" id="PF01425">
    <property type="entry name" value="Amidase"/>
    <property type="match status" value="1"/>
</dbReference>
<dbReference type="OrthoDB" id="6428749at2759"/>
<sequence>MQLETNSTVYGRTTNPYNREYTSGGSSGGEGALIGMRGSVFGIGGDIGGSICVPVALNGIYGFKLTTNRFPGVESRAPMAGSDTIHGVNGPLAADREALELLMKVVLDAKPWRKDPLVIPQPWTHYTFGHPLKIGIQMSDEMATPHPPVLRALRGLFFPDGGEDVMNVLAEVQEPVLPLTNCITKEQPNVRSRDLSELWEICCQRDKCRAEYARHWANTGSEDGREADVVLGPAYPGAAPPHECTCCWPYTSTWNLLDYPAAVFPVTVVSPEDGKDMSYVPGYRSNCPVDTTLEPDVLQPWSNRLHMACQP</sequence>
<evidence type="ECO:0000256" key="1">
    <source>
        <dbReference type="ARBA" id="ARBA00009199"/>
    </source>
</evidence>
<protein>
    <recommendedName>
        <fullName evidence="4">Amidase domain-containing protein</fullName>
    </recommendedName>
</protein>
<dbReference type="InterPro" id="IPR036928">
    <property type="entry name" value="AS_sf"/>
</dbReference>
<dbReference type="RefSeq" id="XP_022390566.1">
    <property type="nucleotide sequence ID" value="XM_022532146.1"/>
</dbReference>
<dbReference type="PANTHER" id="PTHR46072:SF4">
    <property type="entry name" value="AMIDASE C550.07-RELATED"/>
    <property type="match status" value="1"/>
</dbReference>